<dbReference type="InterPro" id="IPR000547">
    <property type="entry name" value="Clathrin_H-chain/VPS_repeat"/>
</dbReference>
<dbReference type="FunFam" id="1.25.40.10:FF:000002">
    <property type="entry name" value="Clathrin heavy chain"/>
    <property type="match status" value="1"/>
</dbReference>
<proteinExistence type="inferred from homology"/>
<keyword evidence="3 6" id="KW-0472">Membrane</keyword>
<dbReference type="PROSITE" id="PS50236">
    <property type="entry name" value="CHCR"/>
    <property type="match status" value="7"/>
</dbReference>
<evidence type="ECO:0000259" key="8">
    <source>
        <dbReference type="Pfam" id="PF09268"/>
    </source>
</evidence>
<dbReference type="FunFam" id="1.25.40.10:FF:000001">
    <property type="entry name" value="Clathrin heavy chain"/>
    <property type="match status" value="1"/>
</dbReference>
<gene>
    <name evidence="9" type="ORF">PPAR1163_LOCUS4175</name>
</gene>
<feature type="repeat" description="CHCR" evidence="7">
    <location>
        <begin position="1153"/>
        <end position="1294"/>
    </location>
</feature>
<keyword evidence="4 6" id="KW-0168">Coated pit</keyword>
<dbReference type="PANTHER" id="PTHR10292:SF1">
    <property type="entry name" value="CLATHRIN HEAVY CHAIN"/>
    <property type="match status" value="1"/>
</dbReference>
<dbReference type="InterPro" id="IPR015348">
    <property type="entry name" value="Clathrin_H-chain_linker_core"/>
</dbReference>
<dbReference type="EMBL" id="HBGJ01006715">
    <property type="protein sequence ID" value="CAD9245823.1"/>
    <property type="molecule type" value="Transcribed_RNA"/>
</dbReference>
<evidence type="ECO:0000256" key="4">
    <source>
        <dbReference type="ARBA" id="ARBA00023176"/>
    </source>
</evidence>
<dbReference type="GO" id="GO:0032051">
    <property type="term" value="F:clathrin light chain binding"/>
    <property type="evidence" value="ECO:0007669"/>
    <property type="project" value="InterPro"/>
</dbReference>
<dbReference type="GO" id="GO:0071439">
    <property type="term" value="C:clathrin complex"/>
    <property type="evidence" value="ECO:0007669"/>
    <property type="project" value="InterPro"/>
</dbReference>
<feature type="repeat" description="CHCR" evidence="7">
    <location>
        <begin position="839"/>
        <end position="980"/>
    </location>
</feature>
<keyword evidence="5 6" id="KW-0968">Cytoplasmic vesicle</keyword>
<evidence type="ECO:0000256" key="2">
    <source>
        <dbReference type="ARBA" id="ARBA00022737"/>
    </source>
</evidence>
<dbReference type="GO" id="GO:0006898">
    <property type="term" value="P:receptor-mediated endocytosis"/>
    <property type="evidence" value="ECO:0007669"/>
    <property type="project" value="TreeGrafter"/>
</dbReference>
<evidence type="ECO:0000313" key="9">
    <source>
        <dbReference type="EMBL" id="CAD9245823.1"/>
    </source>
</evidence>
<comment type="subcellular location">
    <subcellularLocation>
        <location evidence="6">Cytoplasmic vesicle membrane</location>
        <topology evidence="6">Peripheral membrane protein</topology>
        <orientation evidence="6">Cytoplasmic side</orientation>
    </subcellularLocation>
    <subcellularLocation>
        <location evidence="6">Membrane</location>
        <location evidence="6">Coated pit</location>
        <topology evidence="6">Peripheral membrane protein</topology>
        <orientation evidence="6">Cytoplasmic side</orientation>
    </subcellularLocation>
</comment>
<dbReference type="Gene3D" id="1.25.40.730">
    <property type="match status" value="1"/>
</dbReference>
<evidence type="ECO:0000256" key="3">
    <source>
        <dbReference type="ARBA" id="ARBA00023136"/>
    </source>
</evidence>
<dbReference type="SMART" id="SM00299">
    <property type="entry name" value="CLH"/>
    <property type="match status" value="7"/>
</dbReference>
<dbReference type="Pfam" id="PF13838">
    <property type="entry name" value="Clathrin_H_link"/>
    <property type="match status" value="1"/>
</dbReference>
<dbReference type="GO" id="GO:0005198">
    <property type="term" value="F:structural molecule activity"/>
    <property type="evidence" value="ECO:0007669"/>
    <property type="project" value="InterPro"/>
</dbReference>
<dbReference type="Pfam" id="PF09268">
    <property type="entry name" value="Clathrin-link"/>
    <property type="match status" value="1"/>
</dbReference>
<organism evidence="9">
    <name type="scientific">Phaeomonas parva</name>
    <dbReference type="NCBI Taxonomy" id="124430"/>
    <lineage>
        <taxon>Eukaryota</taxon>
        <taxon>Sar</taxon>
        <taxon>Stramenopiles</taxon>
        <taxon>Ochrophyta</taxon>
        <taxon>Pinguiophyceae</taxon>
        <taxon>Pinguiochrysidales</taxon>
        <taxon>Pinguiochrysidaceae</taxon>
        <taxon>Phaeomonas</taxon>
    </lineage>
</organism>
<dbReference type="InterPro" id="IPR011990">
    <property type="entry name" value="TPR-like_helical_dom_sf"/>
</dbReference>
<feature type="repeat" description="CHCR" evidence="7">
    <location>
        <begin position="1447"/>
        <end position="1590"/>
    </location>
</feature>
<reference evidence="9" key="1">
    <citation type="submission" date="2021-01" db="EMBL/GenBank/DDBJ databases">
        <authorList>
            <person name="Corre E."/>
            <person name="Pelletier E."/>
            <person name="Niang G."/>
            <person name="Scheremetjew M."/>
            <person name="Finn R."/>
            <person name="Kale V."/>
            <person name="Holt S."/>
            <person name="Cochrane G."/>
            <person name="Meng A."/>
            <person name="Brown T."/>
            <person name="Cohen L."/>
        </authorList>
    </citation>
    <scope>NUCLEOTIDE SEQUENCE</scope>
    <source>
        <strain evidence="9">CCMP2877</strain>
    </source>
</reference>
<feature type="domain" description="Clathrin heavy chain linker core motif" evidence="8">
    <location>
        <begin position="334"/>
        <end position="355"/>
    </location>
</feature>
<keyword evidence="2" id="KW-0677">Repeat</keyword>
<dbReference type="InterPro" id="IPR016341">
    <property type="entry name" value="Clathrin_heavy_chain"/>
</dbReference>
<evidence type="ECO:0000256" key="5">
    <source>
        <dbReference type="ARBA" id="ARBA00023329"/>
    </source>
</evidence>
<feature type="repeat" description="CHCR" evidence="7">
    <location>
        <begin position="1299"/>
        <end position="1444"/>
    </location>
</feature>
<feature type="repeat" description="CHCR" evidence="7">
    <location>
        <begin position="991"/>
        <end position="1149"/>
    </location>
</feature>
<comment type="similarity">
    <text evidence="1 6">Belongs to the clathrin heavy chain family.</text>
</comment>
<protein>
    <recommendedName>
        <fullName evidence="6">Clathrin heavy chain</fullName>
    </recommendedName>
</protein>
<dbReference type="Pfam" id="PF00637">
    <property type="entry name" value="Clathrin"/>
    <property type="match status" value="7"/>
</dbReference>
<feature type="repeat" description="CHCR" evidence="7">
    <location>
        <begin position="539"/>
        <end position="689"/>
    </location>
</feature>
<dbReference type="Gene3D" id="2.130.10.110">
    <property type="entry name" value="Clathrin heavy-chain terminal domain"/>
    <property type="match status" value="1"/>
</dbReference>
<dbReference type="InterPro" id="IPR055358">
    <property type="entry name" value="CHCR"/>
</dbReference>
<dbReference type="FunFam" id="1.25.40.10:FF:000082">
    <property type="entry name" value="Clathrin heavy chain"/>
    <property type="match status" value="1"/>
</dbReference>
<dbReference type="GO" id="GO:0030130">
    <property type="term" value="C:clathrin coat of trans-Golgi network vesicle"/>
    <property type="evidence" value="ECO:0007669"/>
    <property type="project" value="InterPro"/>
</dbReference>
<dbReference type="PANTHER" id="PTHR10292">
    <property type="entry name" value="CLATHRIN HEAVY CHAIN RELATED"/>
    <property type="match status" value="1"/>
</dbReference>
<dbReference type="GO" id="GO:0030132">
    <property type="term" value="C:clathrin coat of coated pit"/>
    <property type="evidence" value="ECO:0007669"/>
    <property type="project" value="InterPro"/>
</dbReference>
<evidence type="ECO:0000256" key="6">
    <source>
        <dbReference type="PIRNR" id="PIRNR002290"/>
    </source>
</evidence>
<sequence length="1726" mass="192846">MAAQMIPVSFHEAMSLPAMQVPADSIKFGSCAMESDKFISVCGGGNVTIIDLSNNNEVTRRPISAEAAIMNPVAKVIALRSQSQLQIFNLELRTKMKAHAMTEAVKFWRWVNNNTIAIVTPTAVYHWSLEGDASPTKVFDRHAQLAEGKQVIGYEVSADGKWCLLVGISQGAGGIEGTMQLYSAAKRVSQVLQGHTGCFHTIKVPGREDPAQVLCFEEKKPQQPAKLFVMEVGRDPSLPGEAFRLTPQAIPVPAEAQADFPVSMVASKAQDIIYMITKMGFLYLFDVHSGKAIYRARISTETIFVTAYNESTGGVFGITARSGQVLQVTINQQTLIPYISSTLRDNQLAISLAGRLNLPGADDLYTAEFNRLLSVNDVAGAAKLAANSPQGILRTPNTVNTFKNIPAQPGAPAPVFQYFSVLLEHSKLNALESLELARPVLAQGRPQLIEKWLTEDKLECSEELGDLIMPVDSNIALSVYLRAQVPEKAINCFLQRGEFNKIVAYARQVNFQCDYSYMLQNLVRSNPDGAVEFAKQLTGGEGGPLLDINTVVDIFMQFNLIQACTAVLLEALKGDKQEEGYLQTKLFEINLGTGQPQFVQVADAMLQNEMFHHYDRARVAQLCEQCGLLQRALEHYSEPADIKRILSNAAGLNAEFVMSFFGSLSPDVSLDCLNHMLATNIRVNLNLVVQIAQKYVEQLGAEPLIEMLEKFKSWEGIYYFLGAVVNFSQDALVHFKYIESAAKMGQFNEVERVCRDSTVYDPQQVKDFLMNAKLGDPRPLIHVCDRHDFVDEMTAYLHANNLTKYIEVYVQKVSPAKTPAVIGKLLDLDSNEDFVRNLLNLVGPACPVDELVEQVERRNRLRILQPWLEARIATGNTEAATHNAIGKIYIQLNRDPNSFLENNQFYEPSVLGKFSEKLDPSLAVIAYRRANGACDDDLIRVCYDQGLFKALARYLVERQDLDLWERVLPQEDGEESPSRRALIDQVVQSALPETQNPDEVSTTVKAFMNAEMPHELIELLERLVLQGSEFSDNRNLQNLLVLTAIRADKAKVMDLINRLDNLDGPAVAEIALQDEYQLFEEAFVIYNKSAKNAQSEEEKARMYVLAVSVLLDKMSELERAKEFAERVSEKDVWSKLAESQLAENMVHEAISSYVKADDATNYTAVIGAAHTEENYGDLVIYLKMARNHVKEALVDTEYIYALAKESALGDLEEFISAPNIANIQNIGERCFDEGMYEAAKLLFSNINNNAKLALCYVHMSQYREAVDAATRANSISTWKEVNSYCIKAGEFRLAAICGLHIIVQPDHLDELVNHYERAGHPAELMQLLEQGLGQDNAHTGMFTELGVLYSKYAPEKLMEHVKIFHNRINKIKLLKACETALLWDEAVYLYQQDNQHDSAVKVMIEHSVAWNNDLFLDCVQKVRNQEVAYKAIGFYLEEHPIDLERLLQVLTPTLDPARVVHQLKRAEGMQLGVKYLKMVQKENITTVNEALHELYIEEEDFENLRTSVDEYDAFDQIKLAQEVESHELLEFRRIAAHLFKRNGRWRASVDLSKQDKMFKDAIDTAAESKDAELVDDLLRYFVDSKDKTSFCAVLYTCFDFVKPDTAMELGWRYGLMDYTMPYAIQYMSNLHERIADLEKRTEKKEEGEEQEQAAAAAAMIGGGMMGNGPLMLTNQAYVPDASGYGMGGGMPGQGMGVPAQGMGMGMPQQNMGGVGMGMGMGMGGGY</sequence>
<dbReference type="SUPFAM" id="SSF48371">
    <property type="entry name" value="ARM repeat"/>
    <property type="match status" value="6"/>
</dbReference>
<evidence type="ECO:0000256" key="1">
    <source>
        <dbReference type="ARBA" id="ARBA00009535"/>
    </source>
</evidence>
<comment type="function">
    <text evidence="6">Clathrin is the major protein of the polyhedral coat of coated pits and vesicles.</text>
</comment>
<feature type="repeat" description="CHCR" evidence="7">
    <location>
        <begin position="692"/>
        <end position="834"/>
    </location>
</feature>
<dbReference type="InterPro" id="IPR016025">
    <property type="entry name" value="Clathrin_H-chain_N"/>
</dbReference>
<dbReference type="InterPro" id="IPR016024">
    <property type="entry name" value="ARM-type_fold"/>
</dbReference>
<name>A0A7S1XLU7_9STRA</name>
<accession>A0A7S1XLU7</accession>
<dbReference type="SUPFAM" id="SSF50989">
    <property type="entry name" value="Clathrin heavy-chain terminal domain"/>
    <property type="match status" value="1"/>
</dbReference>
<dbReference type="PIRSF" id="PIRSF002290">
    <property type="entry name" value="Clathrin_H_chain"/>
    <property type="match status" value="1"/>
</dbReference>
<dbReference type="Gene3D" id="1.25.40.10">
    <property type="entry name" value="Tetratricopeptide repeat domain"/>
    <property type="match status" value="2"/>
</dbReference>
<evidence type="ECO:0000256" key="7">
    <source>
        <dbReference type="PROSITE-ProRule" id="PRU01006"/>
    </source>
</evidence>
<dbReference type="GO" id="GO:0006886">
    <property type="term" value="P:intracellular protein transport"/>
    <property type="evidence" value="ECO:0007669"/>
    <property type="project" value="UniProtKB-UniRule"/>
</dbReference>